<dbReference type="Pfam" id="PF05345">
    <property type="entry name" value="He_PIG"/>
    <property type="match status" value="1"/>
</dbReference>
<keyword evidence="3 5" id="KW-0378">Hydrolase</keyword>
<keyword evidence="6" id="KW-0732">Signal</keyword>
<dbReference type="KEGG" id="fku:FGKAn22_14010"/>
<accession>A0AAN1VZR1</accession>
<dbReference type="InterPro" id="IPR015500">
    <property type="entry name" value="Peptidase_S8_subtilisin-rel"/>
</dbReference>
<dbReference type="InterPro" id="IPR000209">
    <property type="entry name" value="Peptidase_S8/S53_dom"/>
</dbReference>
<dbReference type="PRINTS" id="PR00723">
    <property type="entry name" value="SUBTILISIN"/>
</dbReference>
<dbReference type="InterPro" id="IPR023828">
    <property type="entry name" value="Peptidase_S8_Ser-AS"/>
</dbReference>
<dbReference type="PANTHER" id="PTHR43806">
    <property type="entry name" value="PEPTIDASE S8"/>
    <property type="match status" value="1"/>
</dbReference>
<feature type="signal peptide" evidence="6">
    <location>
        <begin position="1"/>
        <end position="28"/>
    </location>
</feature>
<dbReference type="InterPro" id="IPR013783">
    <property type="entry name" value="Ig-like_fold"/>
</dbReference>
<dbReference type="GO" id="GO:0004252">
    <property type="term" value="F:serine-type endopeptidase activity"/>
    <property type="evidence" value="ECO:0007669"/>
    <property type="project" value="UniProtKB-UniRule"/>
</dbReference>
<keyword evidence="4 5" id="KW-0720">Serine protease</keyword>
<dbReference type="InterPro" id="IPR050131">
    <property type="entry name" value="Peptidase_S8_subtilisin-like"/>
</dbReference>
<sequence length="744" mass="77638">MNTVKPWQSFCTGMVAILVFCCCGGTQAAVIDAELETELEAHVPGDELQVIVSLTDKVDHRLFEVLDRRHRDTRLFKALKEKSAVTQAEHKTFLKKRGGHHIHELLMINGIAVTARIDVIRELATHTGVESIRADKVLPAPAVSYGGPAKPQWNLSAVHAQDLWTLNHAGTGVVVANMDTGVDPNHPDLAGKWRGGNNSWYDPHGEHATPFDSSGHGTQTMGIMVGGDVSGTPIGVAPGANWIAAKLYNDAGMARFSDIHLAFQWLLDPDGNPVTLDAPDVVNASWGLVGAAGQCITEFSADIAALKAAGIAVVFAAGDNGAAPMTSMSPANDPQGFASGAVDVLLGIAPFSSRGPSACDGSVFPKMVAPGVNINTADLSSGGLPLYTNVSGTSYAAPHTAGVMALLIDAFPNATVGELESALTQSAQDLGVAGPDNSYGHGLVDALAAYQILLGGTGGSPPSIGSTPVISAVQGAPYVYAVQASDPTGSAITFSLDVSPAGMKINATTGEIAWTPDYAQEGIIAVTVRAANARGLAVTQAFNVTVARTNVPPVATNDSYSVIKGGALTVAAGGVLSNDSDQHRDLLTSVLVQEPSNGSLKLNANGSFNYVPKAGFAGTDRFTYRAHDGALYSNDATVTLTVSANKPPVARNDYVLAPYRDKTAYQARVISVLDNDFDPDGSLNPASVEIVMKPSKGGAVVVNANGTVSYMPKQDFRGTEVFQYQMTDNLGAYSNRANVWVNVY</sequence>
<dbReference type="Gene3D" id="2.60.40.2810">
    <property type="match status" value="2"/>
</dbReference>
<organism evidence="8 9">
    <name type="scientific">Ferrigenium kumadai</name>
    <dbReference type="NCBI Taxonomy" id="1682490"/>
    <lineage>
        <taxon>Bacteria</taxon>
        <taxon>Pseudomonadati</taxon>
        <taxon>Pseudomonadota</taxon>
        <taxon>Betaproteobacteria</taxon>
        <taxon>Nitrosomonadales</taxon>
        <taxon>Gallionellaceae</taxon>
        <taxon>Ferrigenium</taxon>
    </lineage>
</organism>
<comment type="similarity">
    <text evidence="1 5">Belongs to the peptidase S8 family.</text>
</comment>
<dbReference type="GO" id="GO:0006508">
    <property type="term" value="P:proteolysis"/>
    <property type="evidence" value="ECO:0007669"/>
    <property type="project" value="UniProtKB-KW"/>
</dbReference>
<dbReference type="SUPFAM" id="SSF52743">
    <property type="entry name" value="Subtilisin-like"/>
    <property type="match status" value="1"/>
</dbReference>
<proteinExistence type="inferred from homology"/>
<feature type="chain" id="PRO_5042850033" description="Peptidase S8/S53 domain-containing protein" evidence="6">
    <location>
        <begin position="29"/>
        <end position="744"/>
    </location>
</feature>
<dbReference type="PROSITE" id="PS51892">
    <property type="entry name" value="SUBTILASE"/>
    <property type="match status" value="1"/>
</dbReference>
<dbReference type="GO" id="GO:0005509">
    <property type="term" value="F:calcium ion binding"/>
    <property type="evidence" value="ECO:0007669"/>
    <property type="project" value="InterPro"/>
</dbReference>
<dbReference type="Pfam" id="PF00082">
    <property type="entry name" value="Peptidase_S8"/>
    <property type="match status" value="1"/>
</dbReference>
<gene>
    <name evidence="8" type="ORF">FGKAn22_14010</name>
</gene>
<dbReference type="Pfam" id="PF17963">
    <property type="entry name" value="Big_9"/>
    <property type="match status" value="2"/>
</dbReference>
<evidence type="ECO:0000256" key="1">
    <source>
        <dbReference type="ARBA" id="ARBA00011073"/>
    </source>
</evidence>
<dbReference type="Proteomes" id="UP001319121">
    <property type="component" value="Chromosome"/>
</dbReference>
<dbReference type="EMBL" id="AP019536">
    <property type="protein sequence ID" value="BBI99708.1"/>
    <property type="molecule type" value="Genomic_DNA"/>
</dbReference>
<feature type="active site" description="Charge relay system" evidence="5">
    <location>
        <position position="216"/>
    </location>
</feature>
<protein>
    <recommendedName>
        <fullName evidence="7">Peptidase S8/S53 domain-containing protein</fullName>
    </recommendedName>
</protein>
<evidence type="ECO:0000256" key="5">
    <source>
        <dbReference type="PROSITE-ProRule" id="PRU01240"/>
    </source>
</evidence>
<dbReference type="PANTHER" id="PTHR43806:SF67">
    <property type="entry name" value="EGF-LIKE DOMAIN-CONTAINING PROTEIN"/>
    <property type="match status" value="1"/>
</dbReference>
<feature type="active site" description="Charge relay system" evidence="5">
    <location>
        <position position="394"/>
    </location>
</feature>
<evidence type="ECO:0000313" key="8">
    <source>
        <dbReference type="EMBL" id="BBI99708.1"/>
    </source>
</evidence>
<name>A0AAN1VZR1_9PROT</name>
<dbReference type="Gene3D" id="2.60.40.10">
    <property type="entry name" value="Immunoglobulins"/>
    <property type="match status" value="1"/>
</dbReference>
<evidence type="ECO:0000259" key="7">
    <source>
        <dbReference type="Pfam" id="PF00082"/>
    </source>
</evidence>
<evidence type="ECO:0000313" key="9">
    <source>
        <dbReference type="Proteomes" id="UP001319121"/>
    </source>
</evidence>
<reference evidence="8 9" key="1">
    <citation type="submission" date="2019-03" db="EMBL/GenBank/DDBJ databases">
        <title>Complete genome sequence of Ferrigenium kumadai strain An22, a microaerophilic iron-oxidizing bacterium isolated from a paddy field soil.</title>
        <authorList>
            <person name="Watanabe T."/>
            <person name="Asakawa S."/>
        </authorList>
    </citation>
    <scope>NUCLEOTIDE SEQUENCE [LARGE SCALE GENOMIC DNA]</scope>
    <source>
        <strain evidence="8 9">An22</strain>
    </source>
</reference>
<evidence type="ECO:0000256" key="2">
    <source>
        <dbReference type="ARBA" id="ARBA00022670"/>
    </source>
</evidence>
<keyword evidence="2 5" id="KW-0645">Protease</keyword>
<dbReference type="Gene3D" id="3.40.50.200">
    <property type="entry name" value="Peptidase S8/S53 domain"/>
    <property type="match status" value="1"/>
</dbReference>
<keyword evidence="9" id="KW-1185">Reference proteome</keyword>
<evidence type="ECO:0000256" key="4">
    <source>
        <dbReference type="ARBA" id="ARBA00022825"/>
    </source>
</evidence>
<evidence type="ECO:0000256" key="6">
    <source>
        <dbReference type="SAM" id="SignalP"/>
    </source>
</evidence>
<dbReference type="InterPro" id="IPR036852">
    <property type="entry name" value="Peptidase_S8/S53_dom_sf"/>
</dbReference>
<dbReference type="AlphaFoldDB" id="A0AAN1VZR1"/>
<dbReference type="GO" id="GO:0016020">
    <property type="term" value="C:membrane"/>
    <property type="evidence" value="ECO:0007669"/>
    <property type="project" value="InterPro"/>
</dbReference>
<feature type="active site" description="Charge relay system" evidence="5">
    <location>
        <position position="179"/>
    </location>
</feature>
<evidence type="ECO:0000256" key="3">
    <source>
        <dbReference type="ARBA" id="ARBA00022801"/>
    </source>
</evidence>
<dbReference type="RefSeq" id="WP_212784940.1">
    <property type="nucleotide sequence ID" value="NZ_AP019536.1"/>
</dbReference>
<dbReference type="NCBIfam" id="NF012211">
    <property type="entry name" value="tand_rpt_95"/>
    <property type="match status" value="2"/>
</dbReference>
<dbReference type="SUPFAM" id="SSF49313">
    <property type="entry name" value="Cadherin-like"/>
    <property type="match status" value="1"/>
</dbReference>
<dbReference type="PROSITE" id="PS00138">
    <property type="entry name" value="SUBTILASE_SER"/>
    <property type="match status" value="1"/>
</dbReference>
<dbReference type="InterPro" id="IPR015919">
    <property type="entry name" value="Cadherin-like_sf"/>
</dbReference>
<feature type="domain" description="Peptidase S8/S53" evidence="7">
    <location>
        <begin position="170"/>
        <end position="442"/>
    </location>
</feature>